<dbReference type="SUPFAM" id="SSF101386">
    <property type="entry name" value="all-alpha NTP pyrophosphatases"/>
    <property type="match status" value="2"/>
</dbReference>
<dbReference type="InterPro" id="IPR035013">
    <property type="entry name" value="YabN_N"/>
</dbReference>
<dbReference type="Pfam" id="PF00590">
    <property type="entry name" value="TP_methylase"/>
    <property type="match status" value="1"/>
</dbReference>
<feature type="domain" description="Tetrapyrrole methylase" evidence="1">
    <location>
        <begin position="4"/>
        <end position="209"/>
    </location>
</feature>
<dbReference type="InterPro" id="IPR011551">
    <property type="entry name" value="NTP_PyrPHydrolase_MazG"/>
</dbReference>
<comment type="caution">
    <text evidence="3">The sequence shown here is derived from an EMBL/GenBank/DDBJ whole genome shotgun (WGS) entry which is preliminary data.</text>
</comment>
<dbReference type="GO" id="GO:0047429">
    <property type="term" value="F:nucleoside triphosphate diphosphatase activity"/>
    <property type="evidence" value="ECO:0007669"/>
    <property type="project" value="UniProtKB-EC"/>
</dbReference>
<dbReference type="NCBIfam" id="NF007113">
    <property type="entry name" value="PRK09562.1"/>
    <property type="match status" value="1"/>
</dbReference>
<gene>
    <name evidence="3" type="primary">mazG</name>
    <name evidence="3" type="ORF">IC620_08815</name>
</gene>
<dbReference type="FunFam" id="1.10.287.1080:FF:000001">
    <property type="entry name" value="Nucleoside triphosphate pyrophosphohydrolase"/>
    <property type="match status" value="1"/>
</dbReference>
<dbReference type="InterPro" id="IPR024180">
    <property type="entry name" value="Tetrapyrrole_Mease/MazG_pred"/>
</dbReference>
<dbReference type="AlphaFoldDB" id="A0A926N9S2"/>
<dbReference type="GO" id="GO:0008168">
    <property type="term" value="F:methyltransferase activity"/>
    <property type="evidence" value="ECO:0007669"/>
    <property type="project" value="InterPro"/>
</dbReference>
<dbReference type="GO" id="GO:0046081">
    <property type="term" value="P:dUTP catabolic process"/>
    <property type="evidence" value="ECO:0007669"/>
    <property type="project" value="TreeGrafter"/>
</dbReference>
<evidence type="ECO:0000259" key="1">
    <source>
        <dbReference type="Pfam" id="PF00590"/>
    </source>
</evidence>
<evidence type="ECO:0000259" key="2">
    <source>
        <dbReference type="Pfam" id="PF03819"/>
    </source>
</evidence>
<dbReference type="PIRSF" id="PIRSF002845">
    <property type="entry name" value="Ttrprl_mtas_MazG"/>
    <property type="match status" value="1"/>
</dbReference>
<dbReference type="GO" id="GO:0006950">
    <property type="term" value="P:response to stress"/>
    <property type="evidence" value="ECO:0007669"/>
    <property type="project" value="UniProtKB-ARBA"/>
</dbReference>
<dbReference type="PANTHER" id="PTHR30522">
    <property type="entry name" value="NUCLEOSIDE TRIPHOSPHATE PYROPHOSPHOHYDROLASE"/>
    <property type="match status" value="1"/>
</dbReference>
<dbReference type="InterPro" id="IPR014777">
    <property type="entry name" value="4pyrrole_Mease_sub1"/>
</dbReference>
<dbReference type="InterPro" id="IPR048011">
    <property type="entry name" value="NTP-PPase_MazG-like_C"/>
</dbReference>
<dbReference type="EC" id="3.6.1.9" evidence="3"/>
<proteinExistence type="predicted"/>
<dbReference type="CDD" id="cd11528">
    <property type="entry name" value="NTP-PPase_MazG_Nterm"/>
    <property type="match status" value="1"/>
</dbReference>
<name>A0A926N9S2_9BACL</name>
<organism evidence="3 4">
    <name type="scientific">Polycladospora coralii</name>
    <dbReference type="NCBI Taxonomy" id="2771432"/>
    <lineage>
        <taxon>Bacteria</taxon>
        <taxon>Bacillati</taxon>
        <taxon>Bacillota</taxon>
        <taxon>Bacilli</taxon>
        <taxon>Bacillales</taxon>
        <taxon>Thermoactinomycetaceae</taxon>
        <taxon>Polycladospora</taxon>
    </lineage>
</organism>
<protein>
    <submittedName>
        <fullName evidence="3">Nucleoside triphosphate pyrophosphohydrolase</fullName>
        <ecNumber evidence="3">3.6.1.9</ecNumber>
    </submittedName>
</protein>
<dbReference type="InterPro" id="IPR048015">
    <property type="entry name" value="NTP-PPase_MazG-like_N"/>
</dbReference>
<dbReference type="Gene3D" id="3.40.1010.10">
    <property type="entry name" value="Cobalt-precorrin-4 Transmethylase, Domain 1"/>
    <property type="match status" value="1"/>
</dbReference>
<keyword evidence="3" id="KW-0378">Hydrolase</keyword>
<dbReference type="NCBIfam" id="TIGR00444">
    <property type="entry name" value="mazG"/>
    <property type="match status" value="1"/>
</dbReference>
<dbReference type="GO" id="GO:0046061">
    <property type="term" value="P:dATP catabolic process"/>
    <property type="evidence" value="ECO:0007669"/>
    <property type="project" value="TreeGrafter"/>
</dbReference>
<dbReference type="EMBL" id="JACXAH010000010">
    <property type="protein sequence ID" value="MBD1372457.1"/>
    <property type="molecule type" value="Genomic_DNA"/>
</dbReference>
<dbReference type="Proteomes" id="UP000661691">
    <property type="component" value="Unassembled WGS sequence"/>
</dbReference>
<dbReference type="InterPro" id="IPR035996">
    <property type="entry name" value="4pyrrol_Methylase_sf"/>
</dbReference>
<evidence type="ECO:0000313" key="4">
    <source>
        <dbReference type="Proteomes" id="UP000661691"/>
    </source>
</evidence>
<evidence type="ECO:0000313" key="3">
    <source>
        <dbReference type="EMBL" id="MBD1372457.1"/>
    </source>
</evidence>
<dbReference type="GO" id="GO:0006203">
    <property type="term" value="P:dGTP catabolic process"/>
    <property type="evidence" value="ECO:0007669"/>
    <property type="project" value="TreeGrafter"/>
</dbReference>
<dbReference type="GO" id="GO:0046052">
    <property type="term" value="P:UTP catabolic process"/>
    <property type="evidence" value="ECO:0007669"/>
    <property type="project" value="TreeGrafter"/>
</dbReference>
<dbReference type="PANTHER" id="PTHR30522:SF0">
    <property type="entry name" value="NUCLEOSIDE TRIPHOSPHATE PYROPHOSPHOHYDROLASE"/>
    <property type="match status" value="1"/>
</dbReference>
<dbReference type="GO" id="GO:0046076">
    <property type="term" value="P:dTTP catabolic process"/>
    <property type="evidence" value="ECO:0007669"/>
    <property type="project" value="TreeGrafter"/>
</dbReference>
<reference evidence="3" key="1">
    <citation type="submission" date="2020-09" db="EMBL/GenBank/DDBJ databases">
        <title>A novel bacterium of genus Hazenella, isolated from South China Sea.</title>
        <authorList>
            <person name="Huang H."/>
            <person name="Mo K."/>
            <person name="Hu Y."/>
        </authorList>
    </citation>
    <scope>NUCLEOTIDE SEQUENCE</scope>
    <source>
        <strain evidence="3">IB182357</strain>
    </source>
</reference>
<dbReference type="InterPro" id="IPR004518">
    <property type="entry name" value="MazG-like_dom"/>
</dbReference>
<keyword evidence="4" id="KW-1185">Reference proteome</keyword>
<dbReference type="SUPFAM" id="SSF53790">
    <property type="entry name" value="Tetrapyrrole methylase"/>
    <property type="match status" value="1"/>
</dbReference>
<dbReference type="Gene3D" id="1.10.287.1080">
    <property type="entry name" value="MazG-like"/>
    <property type="match status" value="2"/>
</dbReference>
<feature type="domain" description="NTP pyrophosphohydrolase MazG-like" evidence="2">
    <location>
        <begin position="258"/>
        <end position="331"/>
    </location>
</feature>
<dbReference type="GO" id="GO:0046047">
    <property type="term" value="P:TTP catabolic process"/>
    <property type="evidence" value="ECO:0007669"/>
    <property type="project" value="TreeGrafter"/>
</dbReference>
<sequence>MVAKIIIVGLGFGDENALTLGVLKQLQSGGELWLRTVKHPVVAWLDQEGIPFQTFDSIYEEATDFETVYQEISLQLITRASKINTPILYAVPGHPMVAEQSVQLLLQSGEKNGVYVDVQGGNSFLDPAFTRLGIDPIEGFQLLDGNAFSPAYINPEGHVLIGQVYSSFVASEIKLNLMEIYPEDYEVKVVTALGIDGLEKMTTLPLYELDRVGHFTDLTSVYIPPVQEAEDLYRHFSYLEELIAYLRSPEGCPWDQKQTHDSLKPYLIEEVYEFLEAVHQEDDEAMSDELGDVLLQVMLHAQIAKEAGYFDVHDVIQRLNEKMVRRHPHVFAKHTEEPSSWDEIKIQERGGATPDSILDGIPKDSPMLLRSYELSKKAAKVGFDWQSINGVWAKVDEELKELQEAESLTHIEEEYGDLLFVMTSLARFLKINPEIALLHACKKFEARFGYVEDQVRVRDQDWADFTQDQLEQWWLEAKTKEKR</sequence>
<accession>A0A926N9S2</accession>
<dbReference type="CDD" id="cd11723">
    <property type="entry name" value="YabN_N_like"/>
    <property type="match status" value="1"/>
</dbReference>
<dbReference type="CDD" id="cd11529">
    <property type="entry name" value="NTP-PPase_MazG_Cterm"/>
    <property type="match status" value="1"/>
</dbReference>
<dbReference type="Pfam" id="PF03819">
    <property type="entry name" value="MazG"/>
    <property type="match status" value="1"/>
</dbReference>
<dbReference type="InterPro" id="IPR000878">
    <property type="entry name" value="4pyrrol_Mease"/>
</dbReference>